<dbReference type="GO" id="GO:0004386">
    <property type="term" value="F:helicase activity"/>
    <property type="evidence" value="ECO:0007669"/>
    <property type="project" value="UniProtKB-KW"/>
</dbReference>
<gene>
    <name evidence="1" type="primary">SFRICE_040841</name>
    <name evidence="1" type="ORF">TNCT_297691</name>
</gene>
<reference evidence="1" key="1">
    <citation type="submission" date="2020-07" db="EMBL/GenBank/DDBJ databases">
        <title>Multicomponent nature underlies the extraordinary mechanical properties of spider dragline silk.</title>
        <authorList>
            <person name="Kono N."/>
            <person name="Nakamura H."/>
            <person name="Mori M."/>
            <person name="Yoshida Y."/>
            <person name="Ohtoshi R."/>
            <person name="Malay A.D."/>
            <person name="Moran D.A.P."/>
            <person name="Tomita M."/>
            <person name="Numata K."/>
            <person name="Arakawa K."/>
        </authorList>
    </citation>
    <scope>NUCLEOTIDE SEQUENCE</scope>
</reference>
<protein>
    <submittedName>
        <fullName evidence="1">ATP-dependent DNA helicase</fullName>
    </submittedName>
</protein>
<keyword evidence="2" id="KW-1185">Reference proteome</keyword>
<proteinExistence type="predicted"/>
<sequence>MPSSKRPAAAIINSDVQREHQFDMTSLVIFVADNEPFLTAEPRNVYGQLNVSIAAQQGGFFFLDAPGGTGKTFIISLINHKIILHWQLLHRAILLDDAFST</sequence>
<evidence type="ECO:0000313" key="2">
    <source>
        <dbReference type="Proteomes" id="UP000887116"/>
    </source>
</evidence>
<accession>A0A8X6M064</accession>
<keyword evidence="1" id="KW-0347">Helicase</keyword>
<name>A0A8X6M064_TRICU</name>
<dbReference type="EMBL" id="BMAO01038792">
    <property type="protein sequence ID" value="GFR27142.1"/>
    <property type="molecule type" value="Genomic_DNA"/>
</dbReference>
<comment type="caution">
    <text evidence="1">The sequence shown here is derived from an EMBL/GenBank/DDBJ whole genome shotgun (WGS) entry which is preliminary data.</text>
</comment>
<dbReference type="Proteomes" id="UP000887116">
    <property type="component" value="Unassembled WGS sequence"/>
</dbReference>
<dbReference type="AlphaFoldDB" id="A0A8X6M064"/>
<keyword evidence="1" id="KW-0067">ATP-binding</keyword>
<keyword evidence="1" id="KW-0378">Hydrolase</keyword>
<dbReference type="OrthoDB" id="6615588at2759"/>
<keyword evidence="1" id="KW-0547">Nucleotide-binding</keyword>
<organism evidence="1 2">
    <name type="scientific">Trichonephila clavata</name>
    <name type="common">Joro spider</name>
    <name type="synonym">Nephila clavata</name>
    <dbReference type="NCBI Taxonomy" id="2740835"/>
    <lineage>
        <taxon>Eukaryota</taxon>
        <taxon>Metazoa</taxon>
        <taxon>Ecdysozoa</taxon>
        <taxon>Arthropoda</taxon>
        <taxon>Chelicerata</taxon>
        <taxon>Arachnida</taxon>
        <taxon>Araneae</taxon>
        <taxon>Araneomorphae</taxon>
        <taxon>Entelegynae</taxon>
        <taxon>Araneoidea</taxon>
        <taxon>Nephilidae</taxon>
        <taxon>Trichonephila</taxon>
    </lineage>
</organism>
<evidence type="ECO:0000313" key="1">
    <source>
        <dbReference type="EMBL" id="GFR27142.1"/>
    </source>
</evidence>